<dbReference type="Proteomes" id="UP000604241">
    <property type="component" value="Unassembled WGS sequence"/>
</dbReference>
<accession>A0ABR8QA78</accession>
<evidence type="ECO:0000313" key="1">
    <source>
        <dbReference type="EMBL" id="MBD7917327.1"/>
    </source>
</evidence>
<dbReference type="RefSeq" id="WP_191780355.1">
    <property type="nucleotide sequence ID" value="NZ_JACSQV010000002.1"/>
</dbReference>
<dbReference type="SUPFAM" id="SSF50475">
    <property type="entry name" value="FMN-binding split barrel"/>
    <property type="match status" value="1"/>
</dbReference>
<dbReference type="EMBL" id="JACSQV010000002">
    <property type="protein sequence ID" value="MBD7917327.1"/>
    <property type="molecule type" value="Genomic_DNA"/>
</dbReference>
<sequence length="173" mass="18317">MSHAPSDAPAAPGPRLTSAQVWATVARQPFVVVGMVNRRGEGRSVGVSPAVEGDDLWFAAAATDWKVAHLRHQPEVSATVPVRRGGLLALVAPIPPATITFRATAQLLTPDDAPDAVRRRLLRGVTEPDGERGGVVLVRLTPHGDFVTYGIGVSLRVMADTERARGRVPVARG</sequence>
<proteinExistence type="predicted"/>
<dbReference type="InterPro" id="IPR012349">
    <property type="entry name" value="Split_barrel_FMN-bd"/>
</dbReference>
<reference evidence="1 2" key="1">
    <citation type="submission" date="2020-08" db="EMBL/GenBank/DDBJ databases">
        <title>A Genomic Blueprint of the Chicken Gut Microbiome.</title>
        <authorList>
            <person name="Gilroy R."/>
            <person name="Ravi A."/>
            <person name="Getino M."/>
            <person name="Pursley I."/>
            <person name="Horton D.L."/>
            <person name="Alikhan N.-F."/>
            <person name="Baker D."/>
            <person name="Gharbi K."/>
            <person name="Hall N."/>
            <person name="Watson M."/>
            <person name="Adriaenssens E.M."/>
            <person name="Foster-Nyarko E."/>
            <person name="Jarju S."/>
            <person name="Secka A."/>
            <person name="Antonio M."/>
            <person name="Oren A."/>
            <person name="Chaudhuri R."/>
            <person name="La Ragione R.M."/>
            <person name="Hildebrand F."/>
            <person name="Pallen M.J."/>
        </authorList>
    </citation>
    <scope>NUCLEOTIDE SEQUENCE [LARGE SCALE GENOMIC DNA]</scope>
    <source>
        <strain evidence="1 2">Sa3CUA2</strain>
    </source>
</reference>
<evidence type="ECO:0000313" key="2">
    <source>
        <dbReference type="Proteomes" id="UP000604241"/>
    </source>
</evidence>
<gene>
    <name evidence="1" type="ORF">H9657_03415</name>
</gene>
<evidence type="ECO:0008006" key="3">
    <source>
        <dbReference type="Google" id="ProtNLM"/>
    </source>
</evidence>
<name>A0ABR8QA78_9CELL</name>
<comment type="caution">
    <text evidence="1">The sequence shown here is derived from an EMBL/GenBank/DDBJ whole genome shotgun (WGS) entry which is preliminary data.</text>
</comment>
<dbReference type="Gene3D" id="2.30.110.10">
    <property type="entry name" value="Electron Transport, Fmn-binding Protein, Chain A"/>
    <property type="match status" value="1"/>
</dbReference>
<protein>
    <recommendedName>
        <fullName evidence="3">Pyridoxamine 5'-phosphate oxidase putative domain-containing protein</fullName>
    </recommendedName>
</protein>
<organism evidence="1 2">
    <name type="scientific">Cellulomonas avistercoris</name>
    <dbReference type="NCBI Taxonomy" id="2762242"/>
    <lineage>
        <taxon>Bacteria</taxon>
        <taxon>Bacillati</taxon>
        <taxon>Actinomycetota</taxon>
        <taxon>Actinomycetes</taxon>
        <taxon>Micrococcales</taxon>
        <taxon>Cellulomonadaceae</taxon>
        <taxon>Cellulomonas</taxon>
    </lineage>
</organism>
<keyword evidence="2" id="KW-1185">Reference proteome</keyword>